<accession>A0A819NBQ4</accession>
<dbReference type="Proteomes" id="UP000663844">
    <property type="component" value="Unassembled WGS sequence"/>
</dbReference>
<comment type="caution">
    <text evidence="1">The sequence shown here is derived from an EMBL/GenBank/DDBJ whole genome shotgun (WGS) entry which is preliminary data.</text>
</comment>
<evidence type="ECO:0000313" key="2">
    <source>
        <dbReference type="Proteomes" id="UP000663844"/>
    </source>
</evidence>
<evidence type="ECO:0000313" key="1">
    <source>
        <dbReference type="EMBL" id="CAF3994546.1"/>
    </source>
</evidence>
<dbReference type="AlphaFoldDB" id="A0A819NBQ4"/>
<dbReference type="EMBL" id="CAJOAZ010003239">
    <property type="protein sequence ID" value="CAF3994546.1"/>
    <property type="molecule type" value="Genomic_DNA"/>
</dbReference>
<organism evidence="1 2">
    <name type="scientific">Adineta steineri</name>
    <dbReference type="NCBI Taxonomy" id="433720"/>
    <lineage>
        <taxon>Eukaryota</taxon>
        <taxon>Metazoa</taxon>
        <taxon>Spiralia</taxon>
        <taxon>Gnathifera</taxon>
        <taxon>Rotifera</taxon>
        <taxon>Eurotatoria</taxon>
        <taxon>Bdelloidea</taxon>
        <taxon>Adinetida</taxon>
        <taxon>Adinetidae</taxon>
        <taxon>Adineta</taxon>
    </lineage>
</organism>
<reference evidence="1" key="1">
    <citation type="submission" date="2021-02" db="EMBL/GenBank/DDBJ databases">
        <authorList>
            <person name="Nowell W R."/>
        </authorList>
    </citation>
    <scope>NUCLEOTIDE SEQUENCE</scope>
</reference>
<gene>
    <name evidence="1" type="ORF">OXD698_LOCUS29150</name>
</gene>
<proteinExistence type="predicted"/>
<name>A0A819NBQ4_9BILA</name>
<sequence length="272" mass="31470">MDFTKSQFETVLTSKHPLSKQSVTSFSNFVDQSEVPALYCWLFHRLNNHLLILSLHNQHLDTFLSAKQLSCNLHEYFINKFNSLQSTTINNYSLPRDDFILHCLFNNSLQLALLHDQNLLSNIIHVALHRHAVGLATLAVIQCIMSTTVYHHLRIYCKQCLNDLGEESYLTNQEMQILNFLNQLKEFYTNETNISYCTINKKTSCEDIGPNTQQSTQIISSSKRITFDWMYITINEKGKDIKHCLLITEDRHLIGEQLLFLSKDIVISALLN</sequence>
<protein>
    <submittedName>
        <fullName evidence="1">Uncharacterized protein</fullName>
    </submittedName>
</protein>